<dbReference type="Proteomes" id="UP000039865">
    <property type="component" value="Unassembled WGS sequence"/>
</dbReference>
<name>A0A077ZUP4_STYLE</name>
<dbReference type="OrthoDB" id="4983at2759"/>
<dbReference type="InParanoid" id="A0A077ZUP4"/>
<dbReference type="PANTHER" id="PTHR46230:SF7">
    <property type="entry name" value="BOLA-LIKE PROTEIN 1"/>
    <property type="match status" value="1"/>
</dbReference>
<evidence type="ECO:0000313" key="3">
    <source>
        <dbReference type="Proteomes" id="UP000039865"/>
    </source>
</evidence>
<dbReference type="InterPro" id="IPR036065">
    <property type="entry name" value="BolA-like_sf"/>
</dbReference>
<evidence type="ECO:0000256" key="1">
    <source>
        <dbReference type="RuleBase" id="RU003860"/>
    </source>
</evidence>
<dbReference type="Pfam" id="PF01722">
    <property type="entry name" value="BolA"/>
    <property type="match status" value="1"/>
</dbReference>
<dbReference type="EMBL" id="CCKQ01002516">
    <property type="protein sequence ID" value="CDW73617.1"/>
    <property type="molecule type" value="Genomic_DNA"/>
</dbReference>
<sequence>MDQSNNSRGPIYLAIEKKLTEVFNPTHLEIVDESHKHAGHHAMKEHSRQGETHFQVTVVSDEFENKPLIDRHRAVNECLAEEIAAGVHALSIKAKTQKQWIKQNEQIQT</sequence>
<organism evidence="2 3">
    <name type="scientific">Stylonychia lemnae</name>
    <name type="common">Ciliate</name>
    <dbReference type="NCBI Taxonomy" id="5949"/>
    <lineage>
        <taxon>Eukaryota</taxon>
        <taxon>Sar</taxon>
        <taxon>Alveolata</taxon>
        <taxon>Ciliophora</taxon>
        <taxon>Intramacronucleata</taxon>
        <taxon>Spirotrichea</taxon>
        <taxon>Stichotrichia</taxon>
        <taxon>Sporadotrichida</taxon>
        <taxon>Oxytrichidae</taxon>
        <taxon>Stylonychinae</taxon>
        <taxon>Stylonychia</taxon>
    </lineage>
</organism>
<dbReference type="Gene3D" id="3.30.300.90">
    <property type="entry name" value="BolA-like"/>
    <property type="match status" value="1"/>
</dbReference>
<dbReference type="InterPro" id="IPR002634">
    <property type="entry name" value="BolA"/>
</dbReference>
<dbReference type="PANTHER" id="PTHR46230">
    <property type="match status" value="1"/>
</dbReference>
<dbReference type="AlphaFoldDB" id="A0A077ZUP4"/>
<protein>
    <submittedName>
        <fullName evidence="2">Uncharacterized protein</fullName>
    </submittedName>
</protein>
<keyword evidence="3" id="KW-1185">Reference proteome</keyword>
<reference evidence="2 3" key="1">
    <citation type="submission" date="2014-06" db="EMBL/GenBank/DDBJ databases">
        <authorList>
            <person name="Swart Estienne"/>
        </authorList>
    </citation>
    <scope>NUCLEOTIDE SEQUENCE [LARGE SCALE GENOMIC DNA]</scope>
    <source>
        <strain evidence="2 3">130c</strain>
    </source>
</reference>
<evidence type="ECO:0000313" key="2">
    <source>
        <dbReference type="EMBL" id="CDW73617.1"/>
    </source>
</evidence>
<accession>A0A077ZUP4</accession>
<dbReference type="GO" id="GO:0016226">
    <property type="term" value="P:iron-sulfur cluster assembly"/>
    <property type="evidence" value="ECO:0007669"/>
    <property type="project" value="TreeGrafter"/>
</dbReference>
<proteinExistence type="inferred from homology"/>
<gene>
    <name evidence="2" type="primary">Contig8993.g9615</name>
    <name evidence="2" type="ORF">STYLEM_2600</name>
</gene>
<dbReference type="SUPFAM" id="SSF82657">
    <property type="entry name" value="BolA-like"/>
    <property type="match status" value="1"/>
</dbReference>
<dbReference type="OMA" id="CLGGFGK"/>
<dbReference type="PIRSF" id="PIRSF003113">
    <property type="entry name" value="BolA"/>
    <property type="match status" value="1"/>
</dbReference>
<comment type="similarity">
    <text evidence="1">Belongs to the BolA/IbaG family.</text>
</comment>